<dbReference type="GO" id="GO:0000785">
    <property type="term" value="C:chromatin"/>
    <property type="evidence" value="ECO:0007669"/>
    <property type="project" value="TreeGrafter"/>
</dbReference>
<evidence type="ECO:0000259" key="4">
    <source>
        <dbReference type="PROSITE" id="PS50014"/>
    </source>
</evidence>
<keyword evidence="6" id="KW-1185">Reference proteome</keyword>
<name>A0A3P6TAQ2_CYLGO</name>
<feature type="compositionally biased region" description="Polar residues" evidence="3">
    <location>
        <begin position="123"/>
        <end position="149"/>
    </location>
</feature>
<dbReference type="GO" id="GO:0006355">
    <property type="term" value="P:regulation of DNA-templated transcription"/>
    <property type="evidence" value="ECO:0007669"/>
    <property type="project" value="TreeGrafter"/>
</dbReference>
<dbReference type="PROSITE" id="PS50014">
    <property type="entry name" value="BROMODOMAIN_2"/>
    <property type="match status" value="1"/>
</dbReference>
<dbReference type="Pfam" id="PF00439">
    <property type="entry name" value="Bromodomain"/>
    <property type="match status" value="1"/>
</dbReference>
<dbReference type="PRINTS" id="PR00503">
    <property type="entry name" value="BROMODOMAIN"/>
</dbReference>
<dbReference type="AlphaFoldDB" id="A0A3P6TAQ2"/>
<proteinExistence type="predicted"/>
<evidence type="ECO:0000256" key="3">
    <source>
        <dbReference type="SAM" id="MobiDB-lite"/>
    </source>
</evidence>
<accession>A0A3P6TAQ2</accession>
<evidence type="ECO:0000256" key="1">
    <source>
        <dbReference type="ARBA" id="ARBA00023117"/>
    </source>
</evidence>
<dbReference type="SUPFAM" id="SSF47370">
    <property type="entry name" value="Bromodomain"/>
    <property type="match status" value="1"/>
</dbReference>
<dbReference type="GO" id="GO:0006338">
    <property type="term" value="P:chromatin remodeling"/>
    <property type="evidence" value="ECO:0007669"/>
    <property type="project" value="TreeGrafter"/>
</dbReference>
<protein>
    <recommendedName>
        <fullName evidence="4">Bromo domain-containing protein</fullName>
    </recommendedName>
</protein>
<evidence type="ECO:0000313" key="6">
    <source>
        <dbReference type="Proteomes" id="UP000271889"/>
    </source>
</evidence>
<organism evidence="5 6">
    <name type="scientific">Cylicostephanus goldi</name>
    <name type="common">Nematode worm</name>
    <dbReference type="NCBI Taxonomy" id="71465"/>
    <lineage>
        <taxon>Eukaryota</taxon>
        <taxon>Metazoa</taxon>
        <taxon>Ecdysozoa</taxon>
        <taxon>Nematoda</taxon>
        <taxon>Chromadorea</taxon>
        <taxon>Rhabditida</taxon>
        <taxon>Rhabditina</taxon>
        <taxon>Rhabditomorpha</taxon>
        <taxon>Strongyloidea</taxon>
        <taxon>Strongylidae</taxon>
        <taxon>Cylicostephanus</taxon>
    </lineage>
</organism>
<dbReference type="Proteomes" id="UP000271889">
    <property type="component" value="Unassembled WGS sequence"/>
</dbReference>
<feature type="domain" description="Bromo" evidence="4">
    <location>
        <begin position="1"/>
        <end position="43"/>
    </location>
</feature>
<dbReference type="OrthoDB" id="21449at2759"/>
<dbReference type="InterPro" id="IPR036427">
    <property type="entry name" value="Bromodomain-like_sf"/>
</dbReference>
<dbReference type="GO" id="GO:0005634">
    <property type="term" value="C:nucleus"/>
    <property type="evidence" value="ECO:0007669"/>
    <property type="project" value="TreeGrafter"/>
</dbReference>
<dbReference type="PANTHER" id="PTHR22880">
    <property type="entry name" value="FALZ-RELATED BROMODOMAIN-CONTAINING PROTEINS"/>
    <property type="match status" value="1"/>
</dbReference>
<keyword evidence="1 2" id="KW-0103">Bromodomain</keyword>
<dbReference type="PANTHER" id="PTHR22880:SF225">
    <property type="entry name" value="BROMODOMAIN-CONTAINING PROTEIN BET-1-RELATED"/>
    <property type="match status" value="1"/>
</dbReference>
<sequence length="156" mass="17366">MDLGTIKKKLEAKQYGNAEEFAEDIRLVCDNCFKYNPTTDIIHQHGRALLQAFNKRWVNLPVDRKVIRVMTNPDIATETVESGAPGRKAINNHEICQITPNEDKGVSGSSCTTGRDLQRNRTSRGTFQPIISANRSSVPAGQHNGSQSICDRISRQ</sequence>
<gene>
    <name evidence="5" type="ORF">CGOC_LOCUS8421</name>
</gene>
<reference evidence="5 6" key="1">
    <citation type="submission" date="2018-11" db="EMBL/GenBank/DDBJ databases">
        <authorList>
            <consortium name="Pathogen Informatics"/>
        </authorList>
    </citation>
    <scope>NUCLEOTIDE SEQUENCE [LARGE SCALE GENOMIC DNA]</scope>
</reference>
<dbReference type="InterPro" id="IPR001487">
    <property type="entry name" value="Bromodomain"/>
</dbReference>
<dbReference type="EMBL" id="UYRV01030866">
    <property type="protein sequence ID" value="VDK85236.1"/>
    <property type="molecule type" value="Genomic_DNA"/>
</dbReference>
<evidence type="ECO:0000313" key="5">
    <source>
        <dbReference type="EMBL" id="VDK85236.1"/>
    </source>
</evidence>
<dbReference type="InterPro" id="IPR050935">
    <property type="entry name" value="Bromo_chromatin_reader"/>
</dbReference>
<dbReference type="Gene3D" id="1.20.920.10">
    <property type="entry name" value="Bromodomain-like"/>
    <property type="match status" value="1"/>
</dbReference>
<feature type="region of interest" description="Disordered" evidence="3">
    <location>
        <begin position="101"/>
        <end position="156"/>
    </location>
</feature>
<evidence type="ECO:0000256" key="2">
    <source>
        <dbReference type="PROSITE-ProRule" id="PRU00035"/>
    </source>
</evidence>